<reference evidence="5" key="1">
    <citation type="submission" date="2021-06" db="EMBL/GenBank/DDBJ databases">
        <title>Paracoccus bacterium XHP0099 sp. nov., isolated from the surface waters of the Yellow Sea.</title>
        <authorList>
            <person name="Xue H."/>
            <person name="Zhang D."/>
        </authorList>
    </citation>
    <scope>NUCLEOTIDE SEQUENCE</scope>
    <source>
        <strain evidence="5">XHP0099</strain>
    </source>
</reference>
<dbReference type="GO" id="GO:0032259">
    <property type="term" value="P:methylation"/>
    <property type="evidence" value="ECO:0007669"/>
    <property type="project" value="UniProtKB-KW"/>
</dbReference>
<feature type="binding site" evidence="4">
    <location>
        <position position="270"/>
    </location>
    <ligand>
        <name>S-adenosyl-L-methionine</name>
        <dbReference type="ChEBI" id="CHEBI:59789"/>
    </ligand>
</feature>
<evidence type="ECO:0000256" key="3">
    <source>
        <dbReference type="ARBA" id="ARBA00022691"/>
    </source>
</evidence>
<sequence>MSLWRIERLGRRGDGVALGPAGRALAPLTLPGEEIEGEAVDGRIANPRIVTPSPQRVKPACPHYRACGGCSLMHATEGFTTAWKRRVVEAALAAQGLEAPVQGVHVSPRRSRRRAVLSGRRTKKGALVGFHARASDVVVDLADCHVLRPQITAALPLLRRIVTAGASRSGELSLTVIHGPAGLDLAVTGGKPMQPALFQTLAELAEEGDLARLDWDGQTITRRPAALPMGRAQVVPPPGGFLQATAEGEAALLAAVRTITAGADRVADLFAGCGTFSLPLAEAAEIHAIEGLAAPLAALDAGWRGAAGLRRITTGIRDLARWPLLVDELTGFDAIVIDPPRSGAEAQCREIAASTVPRIAFVACDPVNFARDARILAHGGYRLTRLWVVDQFRWSPHVETVAEFLRG</sequence>
<name>A0ABS6ANP4_9RHOB</name>
<comment type="caution">
    <text evidence="5">The sequence shown here is derived from an EMBL/GenBank/DDBJ whole genome shotgun (WGS) entry which is preliminary data.</text>
</comment>
<gene>
    <name evidence="5" type="ORF">KNW02_14045</name>
</gene>
<evidence type="ECO:0000313" key="6">
    <source>
        <dbReference type="Proteomes" id="UP001166191"/>
    </source>
</evidence>
<dbReference type="Pfam" id="PF05958">
    <property type="entry name" value="tRNA_U5-meth_tr"/>
    <property type="match status" value="1"/>
</dbReference>
<feature type="active site" description="Nucleophile" evidence="4">
    <location>
        <position position="364"/>
    </location>
</feature>
<dbReference type="GO" id="GO:0008168">
    <property type="term" value="F:methyltransferase activity"/>
    <property type="evidence" value="ECO:0007669"/>
    <property type="project" value="UniProtKB-KW"/>
</dbReference>
<evidence type="ECO:0000256" key="4">
    <source>
        <dbReference type="PROSITE-ProRule" id="PRU01024"/>
    </source>
</evidence>
<keyword evidence="1 4" id="KW-0489">Methyltransferase</keyword>
<feature type="binding site" evidence="4">
    <location>
        <position position="290"/>
    </location>
    <ligand>
        <name>S-adenosyl-L-methionine</name>
        <dbReference type="ChEBI" id="CHEBI:59789"/>
    </ligand>
</feature>
<dbReference type="EMBL" id="JAHKNG010000027">
    <property type="protein sequence ID" value="MBU3031240.1"/>
    <property type="molecule type" value="Genomic_DNA"/>
</dbReference>
<organism evidence="5 6">
    <name type="scientific">Paracoccus marinaquae</name>
    <dbReference type="NCBI Taxonomy" id="2841926"/>
    <lineage>
        <taxon>Bacteria</taxon>
        <taxon>Pseudomonadati</taxon>
        <taxon>Pseudomonadota</taxon>
        <taxon>Alphaproteobacteria</taxon>
        <taxon>Rhodobacterales</taxon>
        <taxon>Paracoccaceae</taxon>
        <taxon>Paracoccus</taxon>
    </lineage>
</organism>
<keyword evidence="6" id="KW-1185">Reference proteome</keyword>
<feature type="binding site" evidence="4">
    <location>
        <position position="338"/>
    </location>
    <ligand>
        <name>S-adenosyl-L-methionine</name>
        <dbReference type="ChEBI" id="CHEBI:59789"/>
    </ligand>
</feature>
<feature type="binding site" evidence="4">
    <location>
        <position position="243"/>
    </location>
    <ligand>
        <name>S-adenosyl-L-methionine</name>
        <dbReference type="ChEBI" id="CHEBI:59789"/>
    </ligand>
</feature>
<dbReference type="PANTHER" id="PTHR11061:SF49">
    <property type="entry name" value="23S RRNA (URACIL(1939)-C(5))-METHYLTRANSFERASE RLMD"/>
    <property type="match status" value="1"/>
</dbReference>
<evidence type="ECO:0000256" key="1">
    <source>
        <dbReference type="ARBA" id="ARBA00022603"/>
    </source>
</evidence>
<keyword evidence="2 4" id="KW-0808">Transferase</keyword>
<accession>A0ABS6ANP4</accession>
<dbReference type="RefSeq" id="WP_216033910.1">
    <property type="nucleotide sequence ID" value="NZ_JAHKNG010000027.1"/>
</dbReference>
<proteinExistence type="inferred from homology"/>
<dbReference type="PANTHER" id="PTHR11061">
    <property type="entry name" value="RNA M5U METHYLTRANSFERASE"/>
    <property type="match status" value="1"/>
</dbReference>
<evidence type="ECO:0000256" key="2">
    <source>
        <dbReference type="ARBA" id="ARBA00022679"/>
    </source>
</evidence>
<evidence type="ECO:0000313" key="5">
    <source>
        <dbReference type="EMBL" id="MBU3031240.1"/>
    </source>
</evidence>
<dbReference type="PROSITE" id="PS51687">
    <property type="entry name" value="SAM_MT_RNA_M5U"/>
    <property type="match status" value="1"/>
</dbReference>
<protein>
    <submittedName>
        <fullName evidence="5">Class I SAM-dependent RNA methyltransferase</fullName>
    </submittedName>
</protein>
<dbReference type="Proteomes" id="UP001166191">
    <property type="component" value="Unassembled WGS sequence"/>
</dbReference>
<comment type="similarity">
    <text evidence="4">Belongs to the class I-like SAM-binding methyltransferase superfamily. RNA M5U methyltransferase family.</text>
</comment>
<keyword evidence="3 4" id="KW-0949">S-adenosyl-L-methionine</keyword>
<dbReference type="InterPro" id="IPR010280">
    <property type="entry name" value="U5_MeTrfase_fam"/>
</dbReference>